<evidence type="ECO:0000313" key="2">
    <source>
        <dbReference type="Proteomes" id="UP001283361"/>
    </source>
</evidence>
<dbReference type="AlphaFoldDB" id="A0AAE1DQZ0"/>
<name>A0AAE1DQZ0_9GAST</name>
<proteinExistence type="predicted"/>
<sequence length="150" mass="17076">MNEDTLRAVYSPQVSRAKNTRCETSHFSAICGSLERVGYERKSGAAFTLLATWLGWSPPYLYHLYVGVHLLSTSERRWSRRLPVHFTTVYARGSFIMVVGEWLGSISIDASSEYTESSRASRGHVRAVVADTCKRRLRVPAAFDEKRDWE</sequence>
<evidence type="ECO:0000313" key="1">
    <source>
        <dbReference type="EMBL" id="KAK3778483.1"/>
    </source>
</evidence>
<dbReference type="EMBL" id="JAWDGP010002934">
    <property type="protein sequence ID" value="KAK3778483.1"/>
    <property type="molecule type" value="Genomic_DNA"/>
</dbReference>
<accession>A0AAE1DQZ0</accession>
<comment type="caution">
    <text evidence="1">The sequence shown here is derived from an EMBL/GenBank/DDBJ whole genome shotgun (WGS) entry which is preliminary data.</text>
</comment>
<organism evidence="1 2">
    <name type="scientific">Elysia crispata</name>
    <name type="common">lettuce slug</name>
    <dbReference type="NCBI Taxonomy" id="231223"/>
    <lineage>
        <taxon>Eukaryota</taxon>
        <taxon>Metazoa</taxon>
        <taxon>Spiralia</taxon>
        <taxon>Lophotrochozoa</taxon>
        <taxon>Mollusca</taxon>
        <taxon>Gastropoda</taxon>
        <taxon>Heterobranchia</taxon>
        <taxon>Euthyneura</taxon>
        <taxon>Panpulmonata</taxon>
        <taxon>Sacoglossa</taxon>
        <taxon>Placobranchoidea</taxon>
        <taxon>Plakobranchidae</taxon>
        <taxon>Elysia</taxon>
    </lineage>
</organism>
<gene>
    <name evidence="1" type="ORF">RRG08_066677</name>
</gene>
<protein>
    <submittedName>
        <fullName evidence="1">Uncharacterized protein</fullName>
    </submittedName>
</protein>
<reference evidence="1" key="1">
    <citation type="journal article" date="2023" name="G3 (Bethesda)">
        <title>A reference genome for the long-term kleptoplast-retaining sea slug Elysia crispata morphotype clarki.</title>
        <authorList>
            <person name="Eastman K.E."/>
            <person name="Pendleton A.L."/>
            <person name="Shaikh M.A."/>
            <person name="Suttiyut T."/>
            <person name="Ogas R."/>
            <person name="Tomko P."/>
            <person name="Gavelis G."/>
            <person name="Widhalm J.R."/>
            <person name="Wisecaver J.H."/>
        </authorList>
    </citation>
    <scope>NUCLEOTIDE SEQUENCE</scope>
    <source>
        <strain evidence="1">ECLA1</strain>
    </source>
</reference>
<keyword evidence="2" id="KW-1185">Reference proteome</keyword>
<dbReference type="Proteomes" id="UP001283361">
    <property type="component" value="Unassembled WGS sequence"/>
</dbReference>